<organism evidence="1 2">
    <name type="scientific">Paenibacillus polymyxa</name>
    <name type="common">Bacillus polymyxa</name>
    <dbReference type="NCBI Taxonomy" id="1406"/>
    <lineage>
        <taxon>Bacteria</taxon>
        <taxon>Bacillati</taxon>
        <taxon>Bacillota</taxon>
        <taxon>Bacilli</taxon>
        <taxon>Bacillales</taxon>
        <taxon>Paenibacillaceae</taxon>
        <taxon>Paenibacillus</taxon>
    </lineage>
</organism>
<gene>
    <name evidence="1" type="ORF">NCTC10343_03883</name>
</gene>
<reference evidence="1 2" key="1">
    <citation type="submission" date="2018-06" db="EMBL/GenBank/DDBJ databases">
        <authorList>
            <consortium name="Pathogen Informatics"/>
            <person name="Doyle S."/>
        </authorList>
    </citation>
    <scope>NUCLEOTIDE SEQUENCE [LARGE SCALE GENOMIC DNA]</scope>
    <source>
        <strain evidence="1 2">NCTC10343</strain>
    </source>
</reference>
<protein>
    <submittedName>
        <fullName evidence="1">Uncharacterized protein</fullName>
    </submittedName>
</protein>
<dbReference type="GeneID" id="93347213"/>
<evidence type="ECO:0000313" key="1">
    <source>
        <dbReference type="EMBL" id="SUA70996.1"/>
    </source>
</evidence>
<dbReference type="EMBL" id="UGSC01000001">
    <property type="protein sequence ID" value="SUA70996.1"/>
    <property type="molecule type" value="Genomic_DNA"/>
</dbReference>
<sequence>MQDHEYFINWTTSLFKEGFHMVYWMAAEATAVREIAATIFRTMTLR</sequence>
<accession>A0A378Y154</accession>
<evidence type="ECO:0000313" key="2">
    <source>
        <dbReference type="Proteomes" id="UP000254400"/>
    </source>
</evidence>
<name>A0A378Y154_PAEPO</name>
<dbReference type="RefSeq" id="WP_019688094.1">
    <property type="nucleotide sequence ID" value="NZ_CP036496.1"/>
</dbReference>
<dbReference type="Proteomes" id="UP000254400">
    <property type="component" value="Unassembled WGS sequence"/>
</dbReference>
<dbReference type="AlphaFoldDB" id="A0A378Y154"/>
<proteinExistence type="predicted"/>